<dbReference type="InterPro" id="IPR029063">
    <property type="entry name" value="SAM-dependent_MTases_sf"/>
</dbReference>
<accession>A0ABX5MAD4</accession>
<evidence type="ECO:0000256" key="3">
    <source>
        <dbReference type="ARBA" id="ARBA00022603"/>
    </source>
</evidence>
<comment type="similarity">
    <text evidence="1">Belongs to the N(4)/N(6)-methyltransferase family.</text>
</comment>
<keyword evidence="6" id="KW-0680">Restriction system</keyword>
<evidence type="ECO:0000259" key="8">
    <source>
        <dbReference type="Pfam" id="PF02384"/>
    </source>
</evidence>
<dbReference type="PROSITE" id="PS00092">
    <property type="entry name" value="N6_MTASE"/>
    <property type="match status" value="1"/>
</dbReference>
<evidence type="ECO:0000256" key="2">
    <source>
        <dbReference type="ARBA" id="ARBA00011900"/>
    </source>
</evidence>
<sequence>MVKSNNNKTTDHLGFEAELFKAADKLRGNMEPSDYKHVALGLIFLKYISDAFEARHAELAAESAAAAEDKDEYLADNIFWVPKEGRWSHLKANAKRPEIGTLIDDAMRAIEKDNESLKGVLPKDYARPALNKVMLGELIDLISGIAMNEGGDKSKDVLGRVYEYFLSQFAGAEGKRGGEFYTPRSVVQVLVQMLEPYAGRVYDPCCGSGGMFVQSEKFVLEHGGRIGDIAIYGQESNYTTWRLAKMNLAVRGIDSDIRWNNEGSFHKDELRDLRFDHILANPPFNISDWGGDRLREDPRWQFGVPPVGNANYAWLQHIHWHLAPFGTAGVVLANGSMSSNQSGEGEIRKAMVEADAVDCMVTLPGQLFYSTQIPACLWFLARDKSNGKRGSLSKGGETLRDRRGEVLFIDARNMGTLVDRTRRELTDEDIQKIADTYHAWRGEKVAGDAQGSASVAGGRMPGATQYADIPGFCKAATLEEIRKHGHVLTPGRYVGAEAAEDDGEAFADKMQRLSAQWREQQQEAARLDVEIEANLRELGYGG</sequence>
<dbReference type="InterPro" id="IPR002052">
    <property type="entry name" value="DNA_methylase_N6_adenine_CS"/>
</dbReference>
<evidence type="ECO:0000259" key="9">
    <source>
        <dbReference type="Pfam" id="PF12161"/>
    </source>
</evidence>
<keyword evidence="11" id="KW-1185">Reference proteome</keyword>
<organism evidence="10 11">
    <name type="scientific">Nitrosomonas eutropha</name>
    <dbReference type="NCBI Taxonomy" id="916"/>
    <lineage>
        <taxon>Bacteria</taxon>
        <taxon>Pseudomonadati</taxon>
        <taxon>Pseudomonadota</taxon>
        <taxon>Betaproteobacteria</taxon>
        <taxon>Nitrosomonadales</taxon>
        <taxon>Nitrosomonadaceae</taxon>
        <taxon>Nitrosomonas</taxon>
    </lineage>
</organism>
<reference evidence="10 11" key="1">
    <citation type="submission" date="2018-04" db="EMBL/GenBank/DDBJ databases">
        <title>Active sludge and wastewater microbial communities from Klosterneuburg, Austria.</title>
        <authorList>
            <person name="Wagner M."/>
        </authorList>
    </citation>
    <scope>NUCLEOTIDE SEQUENCE [LARGE SCALE GENOMIC DNA]</scope>
    <source>
        <strain evidence="10 11">Nm 57</strain>
    </source>
</reference>
<name>A0ABX5MAD4_9PROT</name>
<dbReference type="InterPro" id="IPR052916">
    <property type="entry name" value="Type-I_RE_MTase_Subunit"/>
</dbReference>
<dbReference type="InterPro" id="IPR003356">
    <property type="entry name" value="DNA_methylase_A-5"/>
</dbReference>
<evidence type="ECO:0000256" key="4">
    <source>
        <dbReference type="ARBA" id="ARBA00022679"/>
    </source>
</evidence>
<dbReference type="SUPFAM" id="SSF53335">
    <property type="entry name" value="S-adenosyl-L-methionine-dependent methyltransferases"/>
    <property type="match status" value="1"/>
</dbReference>
<dbReference type="Pfam" id="PF02384">
    <property type="entry name" value="N6_Mtase"/>
    <property type="match status" value="1"/>
</dbReference>
<dbReference type="Gene3D" id="1.20.1260.30">
    <property type="match status" value="1"/>
</dbReference>
<dbReference type="EC" id="2.1.1.72" evidence="2"/>
<comment type="catalytic activity">
    <reaction evidence="7">
        <text>a 2'-deoxyadenosine in DNA + S-adenosyl-L-methionine = an N(6)-methyl-2'-deoxyadenosine in DNA + S-adenosyl-L-homocysteine + H(+)</text>
        <dbReference type="Rhea" id="RHEA:15197"/>
        <dbReference type="Rhea" id="RHEA-COMP:12418"/>
        <dbReference type="Rhea" id="RHEA-COMP:12419"/>
        <dbReference type="ChEBI" id="CHEBI:15378"/>
        <dbReference type="ChEBI" id="CHEBI:57856"/>
        <dbReference type="ChEBI" id="CHEBI:59789"/>
        <dbReference type="ChEBI" id="CHEBI:90615"/>
        <dbReference type="ChEBI" id="CHEBI:90616"/>
        <dbReference type="EC" id="2.1.1.72"/>
    </reaction>
</comment>
<dbReference type="InterPro" id="IPR022749">
    <property type="entry name" value="D12N6_MeTrfase_N"/>
</dbReference>
<dbReference type="PANTHER" id="PTHR42998">
    <property type="entry name" value="TYPE I RESTRICTION ENZYME HINDVIIP M PROTEIN-RELATED"/>
    <property type="match status" value="1"/>
</dbReference>
<gene>
    <name evidence="10" type="ORF">C8R14_11213</name>
</gene>
<protein>
    <recommendedName>
        <fullName evidence="2">site-specific DNA-methyltransferase (adenine-specific)</fullName>
        <ecNumber evidence="2">2.1.1.72</ecNumber>
    </recommendedName>
</protein>
<dbReference type="RefSeq" id="WP_011633658.1">
    <property type="nucleotide sequence ID" value="NZ_QICQ01000012.1"/>
</dbReference>
<dbReference type="EMBL" id="QICQ01000012">
    <property type="protein sequence ID" value="PXV81137.1"/>
    <property type="molecule type" value="Genomic_DNA"/>
</dbReference>
<keyword evidence="5" id="KW-0949">S-adenosyl-L-methionine</keyword>
<feature type="domain" description="DNA methylase adenine-specific" evidence="8">
    <location>
        <begin position="154"/>
        <end position="501"/>
    </location>
</feature>
<evidence type="ECO:0000313" key="10">
    <source>
        <dbReference type="EMBL" id="PXV81137.1"/>
    </source>
</evidence>
<dbReference type="Proteomes" id="UP000247780">
    <property type="component" value="Unassembled WGS sequence"/>
</dbReference>
<keyword evidence="4" id="KW-0808">Transferase</keyword>
<dbReference type="PANTHER" id="PTHR42998:SF1">
    <property type="entry name" value="TYPE I RESTRICTION ENZYME HINDI METHYLASE SUBUNIT"/>
    <property type="match status" value="1"/>
</dbReference>
<evidence type="ECO:0000256" key="5">
    <source>
        <dbReference type="ARBA" id="ARBA00022691"/>
    </source>
</evidence>
<proteinExistence type="inferred from homology"/>
<feature type="domain" description="N6 adenine-specific DNA methyltransferase N-terminal" evidence="9">
    <location>
        <begin position="16"/>
        <end position="132"/>
    </location>
</feature>
<evidence type="ECO:0000256" key="6">
    <source>
        <dbReference type="ARBA" id="ARBA00022747"/>
    </source>
</evidence>
<comment type="caution">
    <text evidence="10">The sequence shown here is derived from an EMBL/GenBank/DDBJ whole genome shotgun (WGS) entry which is preliminary data.</text>
</comment>
<dbReference type="Pfam" id="PF12161">
    <property type="entry name" value="HsdM_N"/>
    <property type="match status" value="1"/>
</dbReference>
<dbReference type="PRINTS" id="PR00507">
    <property type="entry name" value="N12N6MTFRASE"/>
</dbReference>
<dbReference type="InterPro" id="IPR038333">
    <property type="entry name" value="T1MK-like_N_sf"/>
</dbReference>
<evidence type="ECO:0000256" key="7">
    <source>
        <dbReference type="ARBA" id="ARBA00047942"/>
    </source>
</evidence>
<evidence type="ECO:0000256" key="1">
    <source>
        <dbReference type="ARBA" id="ARBA00006594"/>
    </source>
</evidence>
<keyword evidence="3" id="KW-0489">Methyltransferase</keyword>
<dbReference type="Gene3D" id="3.40.50.150">
    <property type="entry name" value="Vaccinia Virus protein VP39"/>
    <property type="match status" value="1"/>
</dbReference>
<evidence type="ECO:0000313" key="11">
    <source>
        <dbReference type="Proteomes" id="UP000247780"/>
    </source>
</evidence>